<dbReference type="Proteomes" id="UP000236569">
    <property type="component" value="Unassembled WGS sequence"/>
</dbReference>
<evidence type="ECO:0000313" key="8">
    <source>
        <dbReference type="Proteomes" id="UP000236569"/>
    </source>
</evidence>
<dbReference type="PANTHER" id="PTHR43712:SF2">
    <property type="entry name" value="O-METHYLTRANSFERASE CICE"/>
    <property type="match status" value="1"/>
</dbReference>
<evidence type="ECO:0000256" key="4">
    <source>
        <dbReference type="PIRSR" id="PIRSR005739-1"/>
    </source>
</evidence>
<sequence>MPEPHFQPSEGDVAALRTLILGFRVTQLLHVAAKLGVMAALGDGPLPPGALAARVHAHPGAIARVLRALTSLGLLRSTPEGAYELTPRGHLLRPGVPGSLHGFARLYGEEWLWHAYGRMDHSVRTGTPAFDVVHGCSLYAYLEREEDARTVFQDAMTSFSAREGTAILEAYDFTGIRVVADVGGGHGALLAALLGAYPGMTGVLLEAEHVVHEAVPLLEASGVAGRCTLLPGDFFVSVPAGADAYVLKSVLHNWKDARALEILGRCRAAMADHTRLLVIERVVPTGDGATGSEAMGAALFDLGMLVVQGGLERTEAEYRALLERAGFALRTVLPTRSPLTLLEAVPQSGPST</sequence>
<keyword evidence="3" id="KW-0949">S-adenosyl-L-methionine</keyword>
<dbReference type="InterPro" id="IPR012967">
    <property type="entry name" value="COMT_dimerisation"/>
</dbReference>
<organism evidence="7 8">
    <name type="scientific">Deinococcus aerius</name>
    <dbReference type="NCBI Taxonomy" id="200253"/>
    <lineage>
        <taxon>Bacteria</taxon>
        <taxon>Thermotogati</taxon>
        <taxon>Deinococcota</taxon>
        <taxon>Deinococci</taxon>
        <taxon>Deinococcales</taxon>
        <taxon>Deinococcaceae</taxon>
        <taxon>Deinococcus</taxon>
    </lineage>
</organism>
<dbReference type="Pfam" id="PF00891">
    <property type="entry name" value="Methyltransf_2"/>
    <property type="match status" value="1"/>
</dbReference>
<dbReference type="SUPFAM" id="SSF53335">
    <property type="entry name" value="S-adenosyl-L-methionine-dependent methyltransferases"/>
    <property type="match status" value="1"/>
</dbReference>
<reference evidence="8" key="1">
    <citation type="submission" date="2018-01" db="EMBL/GenBank/DDBJ databases">
        <title>Draft Genome Sequence of the Radioresistant Bacterium Deinococcus aerius TR0125, Isolated from the Higher Atmosphere above Japan.</title>
        <authorList>
            <person name="Satoh K."/>
            <person name="Arai H."/>
            <person name="Sanzen T."/>
            <person name="Kawaguchi Y."/>
            <person name="Hayashi H."/>
            <person name="Yokobori S."/>
            <person name="Yamagishi A."/>
            <person name="Oono Y."/>
            <person name="Narumi I."/>
        </authorList>
    </citation>
    <scope>NUCLEOTIDE SEQUENCE [LARGE SCALE GENOMIC DNA]</scope>
    <source>
        <strain evidence="8">TR0125</strain>
    </source>
</reference>
<comment type="caution">
    <text evidence="7">The sequence shown here is derived from an EMBL/GenBank/DDBJ whole genome shotgun (WGS) entry which is preliminary data.</text>
</comment>
<evidence type="ECO:0000256" key="2">
    <source>
        <dbReference type="ARBA" id="ARBA00022679"/>
    </source>
</evidence>
<keyword evidence="1 7" id="KW-0489">Methyltransferase</keyword>
<dbReference type="Gene3D" id="1.10.10.10">
    <property type="entry name" value="Winged helix-like DNA-binding domain superfamily/Winged helix DNA-binding domain"/>
    <property type="match status" value="1"/>
</dbReference>
<dbReference type="SUPFAM" id="SSF46785">
    <property type="entry name" value="Winged helix' DNA-binding domain"/>
    <property type="match status" value="1"/>
</dbReference>
<proteinExistence type="predicted"/>
<evidence type="ECO:0000313" key="7">
    <source>
        <dbReference type="EMBL" id="GBF06301.1"/>
    </source>
</evidence>
<dbReference type="PROSITE" id="PS51683">
    <property type="entry name" value="SAM_OMT_II"/>
    <property type="match status" value="1"/>
</dbReference>
<dbReference type="AlphaFoldDB" id="A0A2I9DMR2"/>
<feature type="active site" description="Proton acceptor" evidence="4">
    <location>
        <position position="252"/>
    </location>
</feature>
<dbReference type="InterPro" id="IPR036390">
    <property type="entry name" value="WH_DNA-bd_sf"/>
</dbReference>
<evidence type="ECO:0000256" key="1">
    <source>
        <dbReference type="ARBA" id="ARBA00022603"/>
    </source>
</evidence>
<dbReference type="InterPro" id="IPR036388">
    <property type="entry name" value="WH-like_DNA-bd_sf"/>
</dbReference>
<dbReference type="GO" id="GO:0008171">
    <property type="term" value="F:O-methyltransferase activity"/>
    <property type="evidence" value="ECO:0007669"/>
    <property type="project" value="InterPro"/>
</dbReference>
<feature type="domain" description="O-methyltransferase dimerisation" evidence="6">
    <location>
        <begin position="19"/>
        <end position="92"/>
    </location>
</feature>
<accession>A0A2I9DMR2</accession>
<dbReference type="InterPro" id="IPR016461">
    <property type="entry name" value="COMT-like"/>
</dbReference>
<name>A0A2I9DMR2_9DEIO</name>
<dbReference type="InterPro" id="IPR001077">
    <property type="entry name" value="COMT_C"/>
</dbReference>
<dbReference type="PANTHER" id="PTHR43712">
    <property type="entry name" value="PUTATIVE (AFU_ORTHOLOGUE AFUA_4G14580)-RELATED"/>
    <property type="match status" value="1"/>
</dbReference>
<gene>
    <name evidence="7" type="ORF">DAERI_080092</name>
</gene>
<dbReference type="Gene3D" id="3.40.50.150">
    <property type="entry name" value="Vaccinia Virus protein VP39"/>
    <property type="match status" value="1"/>
</dbReference>
<dbReference type="Gene3D" id="1.10.287.1350">
    <property type="match status" value="1"/>
</dbReference>
<dbReference type="EMBL" id="BFAG01000008">
    <property type="protein sequence ID" value="GBF06301.1"/>
    <property type="molecule type" value="Genomic_DNA"/>
</dbReference>
<dbReference type="GO" id="GO:0046983">
    <property type="term" value="F:protein dimerization activity"/>
    <property type="evidence" value="ECO:0007669"/>
    <property type="project" value="InterPro"/>
</dbReference>
<feature type="domain" description="O-methyltransferase C-terminal" evidence="5">
    <location>
        <begin position="118"/>
        <end position="328"/>
    </location>
</feature>
<dbReference type="RefSeq" id="WP_165794189.1">
    <property type="nucleotide sequence ID" value="NZ_BFAG01000008.1"/>
</dbReference>
<dbReference type="Pfam" id="PF08100">
    <property type="entry name" value="Dimerisation"/>
    <property type="match status" value="1"/>
</dbReference>
<keyword evidence="2 7" id="KW-0808">Transferase</keyword>
<keyword evidence="8" id="KW-1185">Reference proteome</keyword>
<evidence type="ECO:0000259" key="5">
    <source>
        <dbReference type="Pfam" id="PF00891"/>
    </source>
</evidence>
<dbReference type="PIRSF" id="PIRSF005739">
    <property type="entry name" value="O-mtase"/>
    <property type="match status" value="1"/>
</dbReference>
<evidence type="ECO:0000256" key="3">
    <source>
        <dbReference type="ARBA" id="ARBA00022691"/>
    </source>
</evidence>
<dbReference type="GO" id="GO:0032259">
    <property type="term" value="P:methylation"/>
    <property type="evidence" value="ECO:0007669"/>
    <property type="project" value="UniProtKB-KW"/>
</dbReference>
<dbReference type="InterPro" id="IPR029063">
    <property type="entry name" value="SAM-dependent_MTases_sf"/>
</dbReference>
<evidence type="ECO:0000259" key="6">
    <source>
        <dbReference type="Pfam" id="PF08100"/>
    </source>
</evidence>
<protein>
    <submittedName>
        <fullName evidence="7">N-methyltransferase MarM</fullName>
    </submittedName>
</protein>